<evidence type="ECO:0000256" key="9">
    <source>
        <dbReference type="SAM" id="Phobius"/>
    </source>
</evidence>
<evidence type="ECO:0000256" key="4">
    <source>
        <dbReference type="ARBA" id="ARBA00022597"/>
    </source>
</evidence>
<dbReference type="InterPro" id="IPR013013">
    <property type="entry name" value="PTS_EIIC_1"/>
</dbReference>
<keyword evidence="8 9" id="KW-0472">Membrane</keyword>
<dbReference type="Proteomes" id="UP000006028">
    <property type="component" value="Unassembled WGS sequence"/>
</dbReference>
<gene>
    <name evidence="11" type="ORF">HMPREF9436_01684</name>
</gene>
<evidence type="ECO:0000256" key="2">
    <source>
        <dbReference type="ARBA" id="ARBA00022448"/>
    </source>
</evidence>
<dbReference type="BioCyc" id="FCF748224-HMP:GTSS-1741-MONOMER"/>
<keyword evidence="5" id="KW-0598">Phosphotransferase system</keyword>
<dbReference type="Pfam" id="PF02378">
    <property type="entry name" value="PTS_EIIC"/>
    <property type="match status" value="1"/>
</dbReference>
<keyword evidence="7 9" id="KW-1133">Transmembrane helix</keyword>
<dbReference type="eggNOG" id="COG1263">
    <property type="taxonomic scope" value="Bacteria"/>
</dbReference>
<keyword evidence="3" id="KW-1003">Cell membrane</keyword>
<feature type="transmembrane region" description="Helical" evidence="9">
    <location>
        <begin position="106"/>
        <end position="126"/>
    </location>
</feature>
<dbReference type="PROSITE" id="PS51103">
    <property type="entry name" value="PTS_EIIC_TYPE_1"/>
    <property type="match status" value="1"/>
</dbReference>
<sequence>MLIVVPITLIVLGPIGTELSGVVGNALQAFFSAASIIATPVCSAIYPYLVMLGLDKAITPIMVEGISSIGYDLVVMPMGFISNLAVGGSALAVAMHLKDKGRKGMIASFGVTALCGVTEPAFYGSLIMRPRVLVGTAIGAAAGGLIAGIFQLKNYVVGGCPGFLSLLFFLPPDGSMGNMIVALASGIVTVVVAFIACTVILKKAYREDV</sequence>
<dbReference type="HOGENOM" id="CLU_114041_0_0_9"/>
<dbReference type="GO" id="GO:0005886">
    <property type="term" value="C:plasma membrane"/>
    <property type="evidence" value="ECO:0007669"/>
    <property type="project" value="UniProtKB-SubCell"/>
</dbReference>
<dbReference type="GO" id="GO:0008982">
    <property type="term" value="F:protein-N(PI)-phosphohistidine-sugar phosphotransferase activity"/>
    <property type="evidence" value="ECO:0007669"/>
    <property type="project" value="InterPro"/>
</dbReference>
<feature type="transmembrane region" description="Helical" evidence="9">
    <location>
        <begin position="30"/>
        <end position="52"/>
    </location>
</feature>
<feature type="transmembrane region" description="Helical" evidence="9">
    <location>
        <begin position="73"/>
        <end position="94"/>
    </location>
</feature>
<keyword evidence="4" id="KW-0762">Sugar transport</keyword>
<comment type="subcellular location">
    <subcellularLocation>
        <location evidence="1">Cell membrane</location>
        <topology evidence="1">Multi-pass membrane protein</topology>
    </subcellularLocation>
</comment>
<dbReference type="GO" id="GO:0015771">
    <property type="term" value="P:trehalose transport"/>
    <property type="evidence" value="ECO:0007669"/>
    <property type="project" value="TreeGrafter"/>
</dbReference>
<dbReference type="GO" id="GO:0090589">
    <property type="term" value="F:protein-phosphocysteine-trehalose phosphotransferase system transporter activity"/>
    <property type="evidence" value="ECO:0007669"/>
    <property type="project" value="TreeGrafter"/>
</dbReference>
<evidence type="ECO:0000256" key="8">
    <source>
        <dbReference type="ARBA" id="ARBA00023136"/>
    </source>
</evidence>
<evidence type="ECO:0000256" key="6">
    <source>
        <dbReference type="ARBA" id="ARBA00022692"/>
    </source>
</evidence>
<feature type="transmembrane region" description="Helical" evidence="9">
    <location>
        <begin position="176"/>
        <end position="201"/>
    </location>
</feature>
<comment type="caution">
    <text evidence="11">The sequence shown here is derived from an EMBL/GenBank/DDBJ whole genome shotgun (WGS) entry which is preliminary data.</text>
</comment>
<dbReference type="STRING" id="748224.HMPREF9436_01684"/>
<keyword evidence="2" id="KW-0813">Transport</keyword>
<feature type="transmembrane region" description="Helical" evidence="9">
    <location>
        <begin position="133"/>
        <end position="156"/>
    </location>
</feature>
<evidence type="ECO:0000256" key="1">
    <source>
        <dbReference type="ARBA" id="ARBA00004651"/>
    </source>
</evidence>
<evidence type="ECO:0000256" key="7">
    <source>
        <dbReference type="ARBA" id="ARBA00022989"/>
    </source>
</evidence>
<name>E2ZJ38_9FIRM</name>
<protein>
    <recommendedName>
        <fullName evidence="10">PTS EIIC type-1 domain-containing protein</fullName>
    </recommendedName>
</protein>
<proteinExistence type="predicted"/>
<dbReference type="EMBL" id="AECU01000136">
    <property type="protein sequence ID" value="EFQ06798.1"/>
    <property type="molecule type" value="Genomic_DNA"/>
</dbReference>
<reference evidence="11 12" key="1">
    <citation type="submission" date="2010-08" db="EMBL/GenBank/DDBJ databases">
        <authorList>
            <person name="Weinstock G."/>
            <person name="Sodergren E."/>
            <person name="Clifton S."/>
            <person name="Fulton L."/>
            <person name="Fulton B."/>
            <person name="Courtney L."/>
            <person name="Fronick C."/>
            <person name="Harrison M."/>
            <person name="Strong C."/>
            <person name="Farmer C."/>
            <person name="Delahaunty K."/>
            <person name="Markovic C."/>
            <person name="Hall O."/>
            <person name="Minx P."/>
            <person name="Tomlinson C."/>
            <person name="Mitreva M."/>
            <person name="Hou S."/>
            <person name="Chen J."/>
            <person name="Wollam A."/>
            <person name="Pepin K.H."/>
            <person name="Johnson M."/>
            <person name="Bhonagiri V."/>
            <person name="Zhang X."/>
            <person name="Suruliraj S."/>
            <person name="Warren W."/>
            <person name="Chinwalla A."/>
            <person name="Mardis E.R."/>
            <person name="Wilson R.K."/>
        </authorList>
    </citation>
    <scope>NUCLEOTIDE SEQUENCE [LARGE SCALE GENOMIC DNA]</scope>
    <source>
        <strain evidence="11 12">KLE1255</strain>
    </source>
</reference>
<dbReference type="InterPro" id="IPR003352">
    <property type="entry name" value="PTS_EIIC"/>
</dbReference>
<dbReference type="InterPro" id="IPR050558">
    <property type="entry name" value="PTS_Sugar-Specific_Components"/>
</dbReference>
<feature type="domain" description="PTS EIIC type-1" evidence="10">
    <location>
        <begin position="1"/>
        <end position="209"/>
    </location>
</feature>
<evidence type="ECO:0000259" key="10">
    <source>
        <dbReference type="PROSITE" id="PS51103"/>
    </source>
</evidence>
<evidence type="ECO:0000256" key="3">
    <source>
        <dbReference type="ARBA" id="ARBA00022475"/>
    </source>
</evidence>
<dbReference type="PANTHER" id="PTHR30175">
    <property type="entry name" value="PHOSPHOTRANSFERASE SYSTEM TRANSPORT PROTEIN"/>
    <property type="match status" value="1"/>
</dbReference>
<dbReference type="PANTHER" id="PTHR30175:SF1">
    <property type="entry name" value="PTS SYSTEM ARBUTIN-, CELLOBIOSE-, AND SALICIN-SPECIFIC EIIBC COMPONENT-RELATED"/>
    <property type="match status" value="1"/>
</dbReference>
<dbReference type="AlphaFoldDB" id="E2ZJ38"/>
<evidence type="ECO:0000313" key="12">
    <source>
        <dbReference type="Proteomes" id="UP000006028"/>
    </source>
</evidence>
<keyword evidence="6 9" id="KW-0812">Transmembrane</keyword>
<accession>E2ZJ38</accession>
<organism evidence="11 12">
    <name type="scientific">Faecalibacterium cf. prausnitzii KLE1255</name>
    <dbReference type="NCBI Taxonomy" id="748224"/>
    <lineage>
        <taxon>Bacteria</taxon>
        <taxon>Bacillati</taxon>
        <taxon>Bacillota</taxon>
        <taxon>Clostridia</taxon>
        <taxon>Eubacteriales</taxon>
        <taxon>Oscillospiraceae</taxon>
        <taxon>Faecalibacterium</taxon>
    </lineage>
</organism>
<evidence type="ECO:0000256" key="5">
    <source>
        <dbReference type="ARBA" id="ARBA00022683"/>
    </source>
</evidence>
<evidence type="ECO:0000313" key="11">
    <source>
        <dbReference type="EMBL" id="EFQ06798.1"/>
    </source>
</evidence>
<dbReference type="GO" id="GO:0009401">
    <property type="term" value="P:phosphoenolpyruvate-dependent sugar phosphotransferase system"/>
    <property type="evidence" value="ECO:0007669"/>
    <property type="project" value="UniProtKB-KW"/>
</dbReference>